<evidence type="ECO:0000256" key="4">
    <source>
        <dbReference type="ARBA" id="ARBA00023136"/>
    </source>
</evidence>
<organism evidence="7 8">
    <name type="scientific">Sphingomonas lenta</name>
    <dbReference type="NCBI Taxonomy" id="1141887"/>
    <lineage>
        <taxon>Bacteria</taxon>
        <taxon>Pseudomonadati</taxon>
        <taxon>Pseudomonadota</taxon>
        <taxon>Alphaproteobacteria</taxon>
        <taxon>Sphingomonadales</taxon>
        <taxon>Sphingomonadaceae</taxon>
        <taxon>Sphingomonas</taxon>
    </lineage>
</organism>
<evidence type="ECO:0000256" key="2">
    <source>
        <dbReference type="ARBA" id="ARBA00022692"/>
    </source>
</evidence>
<feature type="transmembrane region" description="Helical" evidence="5">
    <location>
        <begin position="87"/>
        <end position="110"/>
    </location>
</feature>
<evidence type="ECO:0000313" key="7">
    <source>
        <dbReference type="EMBL" id="PAX09179.1"/>
    </source>
</evidence>
<dbReference type="Proteomes" id="UP000218151">
    <property type="component" value="Unassembled WGS sequence"/>
</dbReference>
<reference evidence="8" key="1">
    <citation type="submission" date="2017-09" db="EMBL/GenBank/DDBJ databases">
        <authorList>
            <person name="Feng G."/>
            <person name="Zhu H."/>
        </authorList>
    </citation>
    <scope>NUCLEOTIDE SEQUENCE [LARGE SCALE GENOMIC DNA]</scope>
    <source>
        <strain evidence="8">1PNM-20</strain>
    </source>
</reference>
<evidence type="ECO:0000256" key="5">
    <source>
        <dbReference type="SAM" id="Phobius"/>
    </source>
</evidence>
<keyword evidence="4 5" id="KW-0472">Membrane</keyword>
<dbReference type="GO" id="GO:0012505">
    <property type="term" value="C:endomembrane system"/>
    <property type="evidence" value="ECO:0007669"/>
    <property type="project" value="UniProtKB-SubCell"/>
</dbReference>
<evidence type="ECO:0000256" key="3">
    <source>
        <dbReference type="ARBA" id="ARBA00022989"/>
    </source>
</evidence>
<dbReference type="OrthoDB" id="9804184at2"/>
<comment type="subcellular location">
    <subcellularLocation>
        <location evidence="1">Endomembrane system</location>
        <topology evidence="1">Multi-pass membrane protein</topology>
    </subcellularLocation>
</comment>
<feature type="domain" description="DUF1232" evidence="6">
    <location>
        <begin position="21"/>
        <end position="56"/>
    </location>
</feature>
<dbReference type="AlphaFoldDB" id="A0A2A2SIX5"/>
<keyword evidence="3 5" id="KW-1133">Transmembrane helix</keyword>
<keyword evidence="8" id="KW-1185">Reference proteome</keyword>
<name>A0A2A2SIX5_9SPHN</name>
<evidence type="ECO:0000256" key="1">
    <source>
        <dbReference type="ARBA" id="ARBA00004127"/>
    </source>
</evidence>
<feature type="transmembrane region" description="Helical" evidence="5">
    <location>
        <begin position="45"/>
        <end position="66"/>
    </location>
</feature>
<gene>
    <name evidence="7" type="ORF">CKY28_06605</name>
</gene>
<dbReference type="EMBL" id="NSLI01000002">
    <property type="protein sequence ID" value="PAX09179.1"/>
    <property type="molecule type" value="Genomic_DNA"/>
</dbReference>
<evidence type="ECO:0000313" key="8">
    <source>
        <dbReference type="Proteomes" id="UP000218151"/>
    </source>
</evidence>
<dbReference type="InterPro" id="IPR010652">
    <property type="entry name" value="DUF1232"/>
</dbReference>
<sequence length="114" mass="12062">MKRNTLALWIAARDPRTPAAAKLVAAVVAAYALSPIDLIPDFIPVLGLLDELLLLPAGIAVALRLIPTVLMEEFRAAAAQRIARPSSIVAGTIIAVLWMAAAALGTAWLLDRLD</sequence>
<protein>
    <recommendedName>
        <fullName evidence="6">DUF1232 domain-containing protein</fullName>
    </recommendedName>
</protein>
<keyword evidence="2 5" id="KW-0812">Transmembrane</keyword>
<evidence type="ECO:0000259" key="6">
    <source>
        <dbReference type="Pfam" id="PF06803"/>
    </source>
</evidence>
<comment type="caution">
    <text evidence="7">The sequence shown here is derived from an EMBL/GenBank/DDBJ whole genome shotgun (WGS) entry which is preliminary data.</text>
</comment>
<accession>A0A2A2SIX5</accession>
<proteinExistence type="predicted"/>
<dbReference type="Pfam" id="PF06803">
    <property type="entry name" value="DUF1232"/>
    <property type="match status" value="1"/>
</dbReference>